<dbReference type="OrthoDB" id="8904098at2759"/>
<evidence type="ECO:0000256" key="3">
    <source>
        <dbReference type="ARBA" id="ARBA00022692"/>
    </source>
</evidence>
<evidence type="ECO:0000256" key="2">
    <source>
        <dbReference type="ARBA" id="ARBA00005982"/>
    </source>
</evidence>
<evidence type="ECO:0000256" key="7">
    <source>
        <dbReference type="SAM" id="MobiDB-lite"/>
    </source>
</evidence>
<dbReference type="SUPFAM" id="SSF103473">
    <property type="entry name" value="MFS general substrate transporter"/>
    <property type="match status" value="1"/>
</dbReference>
<evidence type="ECO:0000256" key="5">
    <source>
        <dbReference type="ARBA" id="ARBA00022989"/>
    </source>
</evidence>
<keyword evidence="10" id="KW-1185">Reference proteome</keyword>
<dbReference type="OMA" id="RFKLICW"/>
<dbReference type="Gene3D" id="1.20.1250.20">
    <property type="entry name" value="MFS general substrate transporter like domains"/>
    <property type="match status" value="1"/>
</dbReference>
<dbReference type="EnsemblMetazoa" id="XM_030979650">
    <property type="protein sequence ID" value="XP_030835510"/>
    <property type="gene ID" value="LOC763815"/>
</dbReference>
<feature type="transmembrane region" description="Helical" evidence="8">
    <location>
        <begin position="391"/>
        <end position="411"/>
    </location>
</feature>
<keyword evidence="4" id="KW-0653">Protein transport</keyword>
<accession>A0A7M7NEL8</accession>
<evidence type="ECO:0000256" key="6">
    <source>
        <dbReference type="ARBA" id="ARBA00023136"/>
    </source>
</evidence>
<feature type="transmembrane region" description="Helical" evidence="8">
    <location>
        <begin position="232"/>
        <end position="252"/>
    </location>
</feature>
<feature type="transmembrane region" description="Helical" evidence="8">
    <location>
        <begin position="360"/>
        <end position="379"/>
    </location>
</feature>
<feature type="transmembrane region" description="Helical" evidence="8">
    <location>
        <begin position="201"/>
        <end position="226"/>
    </location>
</feature>
<dbReference type="PANTHER" id="PTHR11654">
    <property type="entry name" value="OLIGOPEPTIDE TRANSPORTER-RELATED"/>
    <property type="match status" value="1"/>
</dbReference>
<feature type="transmembrane region" description="Helical" evidence="8">
    <location>
        <begin position="161"/>
        <end position="180"/>
    </location>
</feature>
<feature type="transmembrane region" description="Helical" evidence="8">
    <location>
        <begin position="525"/>
        <end position="543"/>
    </location>
</feature>
<dbReference type="Proteomes" id="UP000007110">
    <property type="component" value="Unassembled WGS sequence"/>
</dbReference>
<dbReference type="Pfam" id="PF00854">
    <property type="entry name" value="PTR2"/>
    <property type="match status" value="1"/>
</dbReference>
<keyword evidence="3 8" id="KW-0812">Transmembrane</keyword>
<dbReference type="InterPro" id="IPR036259">
    <property type="entry name" value="MFS_trans_sf"/>
</dbReference>
<dbReference type="GO" id="GO:0015833">
    <property type="term" value="P:peptide transport"/>
    <property type="evidence" value="ECO:0007669"/>
    <property type="project" value="UniProtKB-KW"/>
</dbReference>
<feature type="transmembrane region" description="Helical" evidence="8">
    <location>
        <begin position="127"/>
        <end position="149"/>
    </location>
</feature>
<dbReference type="RefSeq" id="XP_030835511.1">
    <property type="nucleotide sequence ID" value="XM_030979651.1"/>
</dbReference>
<dbReference type="GeneID" id="763815"/>
<feature type="compositionally biased region" description="Acidic residues" evidence="7">
    <location>
        <begin position="566"/>
        <end position="580"/>
    </location>
</feature>
<evidence type="ECO:0000256" key="4">
    <source>
        <dbReference type="ARBA" id="ARBA00022856"/>
    </source>
</evidence>
<keyword evidence="6 8" id="KW-0472">Membrane</keyword>
<dbReference type="AlphaFoldDB" id="A0A7M7NEL8"/>
<comment type="similarity">
    <text evidence="2">Belongs to the major facilitator superfamily. Proton-dependent oligopeptide transporter (POT/PTR) (TC 2.A.17) family.</text>
</comment>
<feature type="transmembrane region" description="Helical" evidence="8">
    <location>
        <begin position="312"/>
        <end position="332"/>
    </location>
</feature>
<evidence type="ECO:0000256" key="8">
    <source>
        <dbReference type="SAM" id="Phobius"/>
    </source>
</evidence>
<evidence type="ECO:0000313" key="9">
    <source>
        <dbReference type="EnsemblMetazoa" id="XP_030835510"/>
    </source>
</evidence>
<comment type="subcellular location">
    <subcellularLocation>
        <location evidence="1">Membrane</location>
        <topology evidence="1">Multi-pass membrane protein</topology>
    </subcellularLocation>
</comment>
<sequence>MASSEKDRLFSGSTNSTTRMTYGAEFELVASASQSTVNEPPPPATLKQRIRDSVWFPISFVFAFVFFITVVEHGVRVNVVLYTEKVLESTKDNSPVLIAAFDAIAPCLPLIGGWLGDSWFTRSKVTVTGAFVTFTGILLLTINVAPYSYEAEENFSMTAKRALFVVGFTLIFVGLALYDANDYVIAAREIEREREPNDNRIRNMFCVFYIVYFSAVTSSELLFRLVDATSFFFVYLLLAASVVLSITAMLLGQKIYTEEQRKRHVLWNQFRIIWEGVSRRKEAPDVPKWIDRASIHHGGTFSEEEVYETSHLLRTIPIFHTVTIFVIVNYFIDITYPQQTLLLNPALDDDITISEFVYKLYQPIISVVTNVVVLCVLYPCTSRWGRCVSPFIRIGIGILFGILSVIFAAIVETGRKQMMAGEDGIMVTMVNNVTYNASSLSVTSQIPQYTCAGIGEALVLTAGVEISYVEAPYNMKGFTVGLFLLMSGVGSYILAQLIIAVVNGISGAAGQEWYTDDLNEAKLEYFYCVLVAILILDILYVYLVTRKYERADWDGLRTKVRMNYTNDDDDDIDEDVDDGGEERGESETGDEHVTETVDDMSKR</sequence>
<feature type="transmembrane region" description="Helical" evidence="8">
    <location>
        <begin position="480"/>
        <end position="505"/>
    </location>
</feature>
<dbReference type="KEGG" id="spu:763815"/>
<proteinExistence type="inferred from homology"/>
<keyword evidence="4" id="KW-0813">Transport</keyword>
<protein>
    <submittedName>
        <fullName evidence="9">Uncharacterized protein</fullName>
    </submittedName>
</protein>
<dbReference type="EnsemblMetazoa" id="XM_030979651">
    <property type="protein sequence ID" value="XP_030835511"/>
    <property type="gene ID" value="LOC763815"/>
</dbReference>
<organism evidence="9 10">
    <name type="scientific">Strongylocentrotus purpuratus</name>
    <name type="common">Purple sea urchin</name>
    <dbReference type="NCBI Taxonomy" id="7668"/>
    <lineage>
        <taxon>Eukaryota</taxon>
        <taxon>Metazoa</taxon>
        <taxon>Echinodermata</taxon>
        <taxon>Eleutherozoa</taxon>
        <taxon>Echinozoa</taxon>
        <taxon>Echinoidea</taxon>
        <taxon>Euechinoidea</taxon>
        <taxon>Echinacea</taxon>
        <taxon>Camarodonta</taxon>
        <taxon>Echinidea</taxon>
        <taxon>Strongylocentrotidae</taxon>
        <taxon>Strongylocentrotus</taxon>
    </lineage>
</organism>
<dbReference type="InterPro" id="IPR000109">
    <property type="entry name" value="POT_fam"/>
</dbReference>
<dbReference type="RefSeq" id="XP_030835510.1">
    <property type="nucleotide sequence ID" value="XM_030979650.1"/>
</dbReference>
<dbReference type="InParanoid" id="A0A7M7NEL8"/>
<dbReference type="GO" id="GO:0055085">
    <property type="term" value="P:transmembrane transport"/>
    <property type="evidence" value="ECO:0000318"/>
    <property type="project" value="GO_Central"/>
</dbReference>
<reference evidence="10" key="1">
    <citation type="submission" date="2015-02" db="EMBL/GenBank/DDBJ databases">
        <title>Genome sequencing for Strongylocentrotus purpuratus.</title>
        <authorList>
            <person name="Murali S."/>
            <person name="Liu Y."/>
            <person name="Vee V."/>
            <person name="English A."/>
            <person name="Wang M."/>
            <person name="Skinner E."/>
            <person name="Han Y."/>
            <person name="Muzny D.M."/>
            <person name="Worley K.C."/>
            <person name="Gibbs R.A."/>
        </authorList>
    </citation>
    <scope>NUCLEOTIDE SEQUENCE</scope>
</reference>
<dbReference type="GO" id="GO:0022857">
    <property type="term" value="F:transmembrane transporter activity"/>
    <property type="evidence" value="ECO:0000318"/>
    <property type="project" value="GO_Central"/>
</dbReference>
<feature type="region of interest" description="Disordered" evidence="7">
    <location>
        <begin position="565"/>
        <end position="603"/>
    </location>
</feature>
<reference evidence="9" key="2">
    <citation type="submission" date="2021-01" db="UniProtKB">
        <authorList>
            <consortium name="EnsemblMetazoa"/>
        </authorList>
    </citation>
    <scope>IDENTIFICATION</scope>
</reference>
<keyword evidence="4" id="KW-0571">Peptide transport</keyword>
<feature type="transmembrane region" description="Helical" evidence="8">
    <location>
        <begin position="54"/>
        <end position="75"/>
    </location>
</feature>
<feature type="transmembrane region" description="Helical" evidence="8">
    <location>
        <begin position="446"/>
        <end position="468"/>
    </location>
</feature>
<feature type="transmembrane region" description="Helical" evidence="8">
    <location>
        <begin position="95"/>
        <end position="115"/>
    </location>
</feature>
<name>A0A7M7NEL8_STRPU</name>
<evidence type="ECO:0000313" key="10">
    <source>
        <dbReference type="Proteomes" id="UP000007110"/>
    </source>
</evidence>
<feature type="compositionally biased region" description="Basic and acidic residues" evidence="7">
    <location>
        <begin position="581"/>
        <end position="603"/>
    </location>
</feature>
<keyword evidence="5 8" id="KW-1133">Transmembrane helix</keyword>
<dbReference type="GO" id="GO:0016020">
    <property type="term" value="C:membrane"/>
    <property type="evidence" value="ECO:0000318"/>
    <property type="project" value="GO_Central"/>
</dbReference>
<evidence type="ECO:0000256" key="1">
    <source>
        <dbReference type="ARBA" id="ARBA00004141"/>
    </source>
</evidence>